<dbReference type="EMBL" id="CP001821">
    <property type="protein sequence ID" value="ACZ32296.1"/>
    <property type="molecule type" value="Genomic_DNA"/>
</dbReference>
<dbReference type="AlphaFoldDB" id="D1BRN0"/>
<evidence type="ECO:0000313" key="1">
    <source>
        <dbReference type="EMBL" id="ACZ32296.1"/>
    </source>
</evidence>
<gene>
    <name evidence="1" type="ordered locus">Xcel_3296</name>
</gene>
<dbReference type="Proteomes" id="UP000002255">
    <property type="component" value="Chromosome"/>
</dbReference>
<proteinExistence type="predicted"/>
<evidence type="ECO:0008006" key="3">
    <source>
        <dbReference type="Google" id="ProtNLM"/>
    </source>
</evidence>
<dbReference type="HOGENOM" id="CLU_097062_0_0_11"/>
<sequence>MNPTQCGEATDDNGPVMGPWAMTDPRESLQHYLQQARDALVWKTEGLPQRELRMPRTVTGTNLLGLVKHCIAVEAGYLGHTFGRPFPDFETAMPWLRSWVDPSVPEVFEEDLFATETESAQGLVDLYRRVWAHGDETIALLDLDAPGRVPWWSPEKADVTLHQVLVHLVAELQRHAGHADILREGIDGSAGVNRRFGNLWTTVEDRPAHVARLREIAERFPVD</sequence>
<dbReference type="STRING" id="446471.Xcel_3296"/>
<keyword evidence="2" id="KW-1185">Reference proteome</keyword>
<evidence type="ECO:0000313" key="2">
    <source>
        <dbReference type="Proteomes" id="UP000002255"/>
    </source>
</evidence>
<dbReference type="eggNOG" id="COG2318">
    <property type="taxonomic scope" value="Bacteria"/>
</dbReference>
<protein>
    <recommendedName>
        <fullName evidence="3">DinB-like domain-containing protein</fullName>
    </recommendedName>
</protein>
<name>D1BRN0_XYLCX</name>
<dbReference type="SUPFAM" id="SSF109854">
    <property type="entry name" value="DinB/YfiT-like putative metalloenzymes"/>
    <property type="match status" value="1"/>
</dbReference>
<dbReference type="Gene3D" id="1.20.120.450">
    <property type="entry name" value="dinb family like domain"/>
    <property type="match status" value="1"/>
</dbReference>
<dbReference type="Pfam" id="PF04978">
    <property type="entry name" value="MST"/>
    <property type="match status" value="1"/>
</dbReference>
<dbReference type="InterPro" id="IPR034660">
    <property type="entry name" value="DinB/YfiT-like"/>
</dbReference>
<reference evidence="2" key="1">
    <citation type="submission" date="2009-11" db="EMBL/GenBank/DDBJ databases">
        <title>The complete chromosome of Xylanimonas cellulosilytica DSM 15894.</title>
        <authorList>
            <consortium name="US DOE Joint Genome Institute (JGI-PGF)"/>
            <person name="Lucas S."/>
            <person name="Copeland A."/>
            <person name="Lapidus A."/>
            <person name="Glavina del Rio T."/>
            <person name="Dalin E."/>
            <person name="Tice H."/>
            <person name="Bruce D."/>
            <person name="Goodwin L."/>
            <person name="Pitluck S."/>
            <person name="Kyrpides N."/>
            <person name="Mavromatis K."/>
            <person name="Ivanova N."/>
            <person name="Mikhailova N."/>
            <person name="Foster B."/>
            <person name="Clum A."/>
            <person name="Brettin T."/>
            <person name="Detter J.C."/>
            <person name="Han C."/>
            <person name="Larimer F."/>
            <person name="Land M."/>
            <person name="Hauser L."/>
            <person name="Markowitz V."/>
            <person name="Cheng J.F."/>
            <person name="Hugenholtz P."/>
            <person name="Woyke T."/>
            <person name="Wu D."/>
            <person name="Gehrich-Schroeter G."/>
            <person name="Schneider S."/>
            <person name="Pukall S.R."/>
            <person name="Klenk H.P."/>
            <person name="Eisen J.A."/>
        </authorList>
    </citation>
    <scope>NUCLEOTIDE SEQUENCE [LARGE SCALE GENOMIC DNA]</scope>
    <source>
        <strain evidence="2">DSM 15894 / CECT 5975 / LMG 20990 / XIL07</strain>
    </source>
</reference>
<dbReference type="InterPro" id="IPR007061">
    <property type="entry name" value="MST-like"/>
</dbReference>
<dbReference type="KEGG" id="xce:Xcel_3296"/>
<organism evidence="1 2">
    <name type="scientific">Xylanimonas cellulosilytica (strain DSM 15894 / JCM 12276 / CECT 5975 / KCTC 9989 / LMG 20990 / NBRC 107835 / XIL07)</name>
    <dbReference type="NCBI Taxonomy" id="446471"/>
    <lineage>
        <taxon>Bacteria</taxon>
        <taxon>Bacillati</taxon>
        <taxon>Actinomycetota</taxon>
        <taxon>Actinomycetes</taxon>
        <taxon>Micrococcales</taxon>
        <taxon>Promicromonosporaceae</taxon>
        <taxon>Xylanimonas</taxon>
    </lineage>
</organism>
<reference evidence="1 2" key="2">
    <citation type="journal article" date="2010" name="Stand. Genomic Sci.">
        <title>Complete genome sequence of Xylanimonas cellulosilytica type strain (XIL07).</title>
        <authorList>
            <person name="Foster B."/>
            <person name="Pukall R."/>
            <person name="Abt B."/>
            <person name="Nolan M."/>
            <person name="Glavina Del Rio T."/>
            <person name="Chen F."/>
            <person name="Lucas S."/>
            <person name="Tice H."/>
            <person name="Pitluck S."/>
            <person name="Cheng J.-F."/>
            <person name="Chertkov O."/>
            <person name="Brettin T."/>
            <person name="Han C."/>
            <person name="Detter J.C."/>
            <person name="Bruce D."/>
            <person name="Goodwin L."/>
            <person name="Ivanova N."/>
            <person name="Mavromatis K."/>
            <person name="Pati A."/>
            <person name="Mikhailova N."/>
            <person name="Chen A."/>
            <person name="Palaniappan K."/>
            <person name="Land M."/>
            <person name="Hauser L."/>
            <person name="Chang Y.-J."/>
            <person name="Jeffries C.D."/>
            <person name="Chain P."/>
            <person name="Rohde M."/>
            <person name="Goeker M."/>
            <person name="Bristow J."/>
            <person name="Eisen J.A."/>
            <person name="Markowitz V."/>
            <person name="Hugenholtz P."/>
            <person name="Kyrpides N.C."/>
            <person name="Klenk H.-P."/>
            <person name="Lapidus A."/>
        </authorList>
    </citation>
    <scope>NUCLEOTIDE SEQUENCE [LARGE SCALE GENOMIC DNA]</scope>
    <source>
        <strain evidence="2">DSM 15894 / CECT 5975 / LMG 20990 / XIL07</strain>
    </source>
</reference>
<accession>D1BRN0</accession>